<evidence type="ECO:0000259" key="2">
    <source>
        <dbReference type="Pfam" id="PF01261"/>
    </source>
</evidence>
<organism evidence="3 4">
    <name type="scientific">Subtercola frigoramans</name>
    <dbReference type="NCBI Taxonomy" id="120298"/>
    <lineage>
        <taxon>Bacteria</taxon>
        <taxon>Bacillati</taxon>
        <taxon>Actinomycetota</taxon>
        <taxon>Actinomycetes</taxon>
        <taxon>Micrococcales</taxon>
        <taxon>Microbacteriaceae</taxon>
        <taxon>Subtercola</taxon>
    </lineage>
</organism>
<name>A0ABS2L213_9MICO</name>
<dbReference type="InterPro" id="IPR036237">
    <property type="entry name" value="Xyl_isomerase-like_sf"/>
</dbReference>
<dbReference type="EMBL" id="JAFBBU010000001">
    <property type="protein sequence ID" value="MBM7471119.1"/>
    <property type="molecule type" value="Genomic_DNA"/>
</dbReference>
<dbReference type="InterPro" id="IPR013022">
    <property type="entry name" value="Xyl_isomerase-like_TIM-brl"/>
</dbReference>
<dbReference type="RefSeq" id="WP_205106892.1">
    <property type="nucleotide sequence ID" value="NZ_BAAAHT010000017.1"/>
</dbReference>
<evidence type="ECO:0000313" key="4">
    <source>
        <dbReference type="Proteomes" id="UP000776164"/>
    </source>
</evidence>
<keyword evidence="3" id="KW-0456">Lyase</keyword>
<dbReference type="Pfam" id="PF01261">
    <property type="entry name" value="AP_endonuc_2"/>
    <property type="match status" value="1"/>
</dbReference>
<keyword evidence="4" id="KW-1185">Reference proteome</keyword>
<evidence type="ECO:0000313" key="3">
    <source>
        <dbReference type="EMBL" id="MBM7471119.1"/>
    </source>
</evidence>
<dbReference type="EC" id="4.2.1.44" evidence="3"/>
<dbReference type="InterPro" id="IPR050312">
    <property type="entry name" value="IolE/XylAMocC-like"/>
</dbReference>
<dbReference type="Gene3D" id="3.20.20.150">
    <property type="entry name" value="Divalent-metal-dependent TIM barrel enzymes"/>
    <property type="match status" value="1"/>
</dbReference>
<comment type="caution">
    <text evidence="3">The sequence shown here is derived from an EMBL/GenBank/DDBJ whole genome shotgun (WGS) entry which is preliminary data.</text>
</comment>
<dbReference type="SUPFAM" id="SSF51658">
    <property type="entry name" value="Xylose isomerase-like"/>
    <property type="match status" value="1"/>
</dbReference>
<evidence type="ECO:0000256" key="1">
    <source>
        <dbReference type="ARBA" id="ARBA00023277"/>
    </source>
</evidence>
<dbReference type="GO" id="GO:0050114">
    <property type="term" value="F:myo-inosose-2 dehydratase activity"/>
    <property type="evidence" value="ECO:0007669"/>
    <property type="project" value="UniProtKB-EC"/>
</dbReference>
<keyword evidence="1" id="KW-0119">Carbohydrate metabolism</keyword>
<accession>A0ABS2L213</accession>
<dbReference type="PANTHER" id="PTHR12110:SF41">
    <property type="entry name" value="INOSOSE DEHYDRATASE"/>
    <property type="match status" value="1"/>
</dbReference>
<protein>
    <submittedName>
        <fullName evidence="3">Inosose dehydratase</fullName>
        <ecNumber evidence="3">4.2.1.44</ecNumber>
    </submittedName>
</protein>
<gene>
    <name evidence="3" type="ORF">JOE66_000753</name>
</gene>
<sequence length="319" mass="35124">MTISADRIALNAIQWINVKEDPNDPDGPDVWLYREPRFRSMYPDVLNQVREAGFENVMMEVLDTQTLQNYAAMIADSGLGLGPGYCQIGIPGDHGLSLTPGSSEWVRWFDSVRRKAEESNFFGHPTIFLAPEVAWFDTARTMTASAVGADFDPDRLARVTEVLAEATEVLLAEGIVPGLHNHVGTWVETESEIDHVLSEIPELRASFDIGHLAWAGIDPSSMLQRYADRLGDLHVKDLNLTVARESRANPAPYKSTVDRGLFLEPGLGDLDVSGVLHALPAAFEGWIIIEVDRASMPPFDSALVSAEWMRSLLALTPNG</sequence>
<feature type="domain" description="Xylose isomerase-like TIM barrel" evidence="2">
    <location>
        <begin position="48"/>
        <end position="311"/>
    </location>
</feature>
<proteinExistence type="predicted"/>
<dbReference type="PANTHER" id="PTHR12110">
    <property type="entry name" value="HYDROXYPYRUVATE ISOMERASE"/>
    <property type="match status" value="1"/>
</dbReference>
<reference evidence="3 4" key="1">
    <citation type="submission" date="2021-01" db="EMBL/GenBank/DDBJ databases">
        <title>Sequencing the genomes of 1000 actinobacteria strains.</title>
        <authorList>
            <person name="Klenk H.-P."/>
        </authorList>
    </citation>
    <scope>NUCLEOTIDE SEQUENCE [LARGE SCALE GENOMIC DNA]</scope>
    <source>
        <strain evidence="3 4">DSM 13057</strain>
    </source>
</reference>
<dbReference type="Proteomes" id="UP000776164">
    <property type="component" value="Unassembled WGS sequence"/>
</dbReference>